<evidence type="ECO:0000256" key="2">
    <source>
        <dbReference type="ARBA" id="ARBA00022734"/>
    </source>
</evidence>
<feature type="disulfide bond" evidence="5">
    <location>
        <begin position="38"/>
        <end position="50"/>
    </location>
</feature>
<dbReference type="SMART" id="SM00270">
    <property type="entry name" value="ChtBD1"/>
    <property type="match status" value="3"/>
</dbReference>
<accession>A0A8T0QDB9</accession>
<dbReference type="Gene3D" id="3.30.60.10">
    <property type="entry name" value="Endochitinase-like"/>
    <property type="match status" value="3"/>
</dbReference>
<dbReference type="GO" id="GO:0030246">
    <property type="term" value="F:carbohydrate binding"/>
    <property type="evidence" value="ECO:0007669"/>
    <property type="project" value="UniProtKB-KW"/>
</dbReference>
<protein>
    <recommendedName>
        <fullName evidence="7">Chitin-binding type-1 domain-containing protein</fullName>
    </recommendedName>
</protein>
<dbReference type="SUPFAM" id="SSF57016">
    <property type="entry name" value="Plant lectins/antimicrobial peptides"/>
    <property type="match status" value="3"/>
</dbReference>
<feature type="disulfide bond" evidence="5">
    <location>
        <begin position="29"/>
        <end position="44"/>
    </location>
</feature>
<keyword evidence="6" id="KW-0732">Signal</keyword>
<dbReference type="CDD" id="cd00035">
    <property type="entry name" value="ChtBD1"/>
    <property type="match status" value="3"/>
</dbReference>
<comment type="caution">
    <text evidence="8">The sequence shown here is derived from an EMBL/GenBank/DDBJ whole genome shotgun (WGS) entry which is preliminary data.</text>
</comment>
<keyword evidence="4" id="KW-0873">Pyrrolidone carboxylic acid</keyword>
<feature type="disulfide bond" evidence="5">
    <location>
        <begin position="43"/>
        <end position="57"/>
    </location>
</feature>
<comment type="caution">
    <text evidence="5">Lacks conserved residue(s) required for the propagation of feature annotation.</text>
</comment>
<evidence type="ECO:0000256" key="6">
    <source>
        <dbReference type="SAM" id="SignalP"/>
    </source>
</evidence>
<gene>
    <name evidence="8" type="ORF">PVAP13_7KG034300</name>
</gene>
<keyword evidence="1 5" id="KW-0147">Chitin-binding</keyword>
<dbReference type="PANTHER" id="PTHR47849:SF8">
    <property type="entry name" value="LECTIN"/>
    <property type="match status" value="1"/>
</dbReference>
<dbReference type="InterPro" id="IPR018371">
    <property type="entry name" value="Chitin-binding_1_CS"/>
</dbReference>
<evidence type="ECO:0000256" key="4">
    <source>
        <dbReference type="ARBA" id="ARBA00023283"/>
    </source>
</evidence>
<dbReference type="PROSITE" id="PS00026">
    <property type="entry name" value="CHIT_BIND_I_1"/>
    <property type="match status" value="2"/>
</dbReference>
<dbReference type="GO" id="GO:0008061">
    <property type="term" value="F:chitin binding"/>
    <property type="evidence" value="ECO:0007669"/>
    <property type="project" value="UniProtKB-UniRule"/>
</dbReference>
<feature type="disulfide bond" evidence="5">
    <location>
        <begin position="121"/>
        <end position="133"/>
    </location>
</feature>
<feature type="disulfide bond" evidence="5">
    <location>
        <begin position="126"/>
        <end position="140"/>
    </location>
</feature>
<dbReference type="PROSITE" id="PS50941">
    <property type="entry name" value="CHIT_BIND_I_2"/>
    <property type="match status" value="3"/>
</dbReference>
<evidence type="ECO:0000256" key="5">
    <source>
        <dbReference type="PROSITE-ProRule" id="PRU00261"/>
    </source>
</evidence>
<feature type="domain" description="Chitin-binding type-1" evidence="7">
    <location>
        <begin position="26"/>
        <end position="68"/>
    </location>
</feature>
<feature type="signal peptide" evidence="6">
    <location>
        <begin position="1"/>
        <end position="26"/>
    </location>
</feature>
<feature type="disulfide bond" evidence="5">
    <location>
        <begin position="72"/>
        <end position="87"/>
    </location>
</feature>
<dbReference type="Pfam" id="PF00187">
    <property type="entry name" value="Chitin_bind_1"/>
    <property type="match status" value="3"/>
</dbReference>
<dbReference type="OrthoDB" id="594598at2759"/>
<dbReference type="PANTHER" id="PTHR47849">
    <property type="entry name" value="CHITIN-BINDING LECTIN 1"/>
    <property type="match status" value="1"/>
</dbReference>
<feature type="chain" id="PRO_5035924476" description="Chitin-binding type-1 domain-containing protein" evidence="6">
    <location>
        <begin position="27"/>
        <end position="170"/>
    </location>
</feature>
<feature type="domain" description="Chitin-binding type-1" evidence="7">
    <location>
        <begin position="69"/>
        <end position="111"/>
    </location>
</feature>
<feature type="disulfide bond" evidence="5">
    <location>
        <begin position="81"/>
        <end position="93"/>
    </location>
</feature>
<evidence type="ECO:0000259" key="7">
    <source>
        <dbReference type="PROSITE" id="PS50941"/>
    </source>
</evidence>
<organism evidence="8 9">
    <name type="scientific">Panicum virgatum</name>
    <name type="common">Blackwell switchgrass</name>
    <dbReference type="NCBI Taxonomy" id="38727"/>
    <lineage>
        <taxon>Eukaryota</taxon>
        <taxon>Viridiplantae</taxon>
        <taxon>Streptophyta</taxon>
        <taxon>Embryophyta</taxon>
        <taxon>Tracheophyta</taxon>
        <taxon>Spermatophyta</taxon>
        <taxon>Magnoliopsida</taxon>
        <taxon>Liliopsida</taxon>
        <taxon>Poales</taxon>
        <taxon>Poaceae</taxon>
        <taxon>PACMAD clade</taxon>
        <taxon>Panicoideae</taxon>
        <taxon>Panicodae</taxon>
        <taxon>Paniceae</taxon>
        <taxon>Panicinae</taxon>
        <taxon>Panicum</taxon>
        <taxon>Panicum sect. Hiantes</taxon>
    </lineage>
</organism>
<feature type="disulfide bond" evidence="5">
    <location>
        <begin position="86"/>
        <end position="100"/>
    </location>
</feature>
<evidence type="ECO:0000313" key="8">
    <source>
        <dbReference type="EMBL" id="KAG2570829.1"/>
    </source>
</evidence>
<dbReference type="InterPro" id="IPR001002">
    <property type="entry name" value="Chitin-bd_1"/>
</dbReference>
<dbReference type="EMBL" id="CM029049">
    <property type="protein sequence ID" value="KAG2570829.1"/>
    <property type="molecule type" value="Genomic_DNA"/>
</dbReference>
<evidence type="ECO:0000256" key="1">
    <source>
        <dbReference type="ARBA" id="ARBA00022669"/>
    </source>
</evidence>
<keyword evidence="2" id="KW-0430">Lectin</keyword>
<dbReference type="Proteomes" id="UP000823388">
    <property type="component" value="Chromosome 7K"/>
</dbReference>
<keyword evidence="3 5" id="KW-1015">Disulfide bond</keyword>
<dbReference type="AlphaFoldDB" id="A0A8T0QDB9"/>
<evidence type="ECO:0000313" key="9">
    <source>
        <dbReference type="Proteomes" id="UP000823388"/>
    </source>
</evidence>
<feature type="domain" description="Chitin-binding type-1" evidence="7">
    <location>
        <begin position="112"/>
        <end position="151"/>
    </location>
</feature>
<keyword evidence="9" id="KW-1185">Reference proteome</keyword>
<dbReference type="InterPro" id="IPR036861">
    <property type="entry name" value="Endochitinase-like_sf"/>
</dbReference>
<name>A0A8T0QDB9_PANVG</name>
<proteinExistence type="predicted"/>
<sequence length="170" mass="16907">MKMFMTGRLILLLATLALAGAAVAEAAECGNEAGGMLCPSNLCCSSSGYCGLGRQHCSDGCQSGACYPNKRCGAAAGGATCDANQCCSSLGYCGFGVYYCGDGCQSGACRADAECGGGKVCGDNLCCSSWGYCGLGPEFCGTGCQTGACYDMPSASRAARLAEAAIILSS</sequence>
<reference evidence="8" key="1">
    <citation type="submission" date="2020-05" db="EMBL/GenBank/DDBJ databases">
        <title>WGS assembly of Panicum virgatum.</title>
        <authorList>
            <person name="Lovell J.T."/>
            <person name="Jenkins J."/>
            <person name="Shu S."/>
            <person name="Juenger T.E."/>
            <person name="Schmutz J."/>
        </authorList>
    </citation>
    <scope>NUCLEOTIDE SEQUENCE</scope>
    <source>
        <strain evidence="8">AP13</strain>
    </source>
</reference>
<evidence type="ECO:0000256" key="3">
    <source>
        <dbReference type="ARBA" id="ARBA00023157"/>
    </source>
</evidence>